<evidence type="ECO:0000313" key="6">
    <source>
        <dbReference type="EMBL" id="CAG5077568.1"/>
    </source>
</evidence>
<evidence type="ECO:0000256" key="1">
    <source>
        <dbReference type="ARBA" id="ARBA00010923"/>
    </source>
</evidence>
<dbReference type="SUPFAM" id="SSF116734">
    <property type="entry name" value="DNA methylase specificity domain"/>
    <property type="match status" value="2"/>
</dbReference>
<dbReference type="REBASE" id="502006">
    <property type="entry name" value="S2.Cba30217ORF431P"/>
</dbReference>
<reference evidence="6" key="1">
    <citation type="submission" date="2021-04" db="EMBL/GenBank/DDBJ databases">
        <authorList>
            <person name="Rodrigo-Torres L."/>
            <person name="Arahal R. D."/>
            <person name="Lucena T."/>
        </authorList>
    </citation>
    <scope>NUCLEOTIDE SEQUENCE</scope>
    <source>
        <strain evidence="6">AS29M-1</strain>
    </source>
</reference>
<dbReference type="InterPro" id="IPR044946">
    <property type="entry name" value="Restrct_endonuc_typeI_TRD_sf"/>
</dbReference>
<evidence type="ECO:0000256" key="4">
    <source>
        <dbReference type="SAM" id="Coils"/>
    </source>
</evidence>
<proteinExistence type="inferred from homology"/>
<dbReference type="InterPro" id="IPR000055">
    <property type="entry name" value="Restrct_endonuc_typeI_TRD"/>
</dbReference>
<dbReference type="EMBL" id="OU015584">
    <property type="protein sequence ID" value="CAG5077568.1"/>
    <property type="molecule type" value="Genomic_DNA"/>
</dbReference>
<keyword evidence="2" id="KW-0680">Restriction system</keyword>
<evidence type="ECO:0000259" key="5">
    <source>
        <dbReference type="Pfam" id="PF01420"/>
    </source>
</evidence>
<dbReference type="CDD" id="cd17274">
    <property type="entry name" value="RMtype1_S_Eco540ANI-TRD1-CR1_like"/>
    <property type="match status" value="1"/>
</dbReference>
<dbReference type="InterPro" id="IPR052021">
    <property type="entry name" value="Type-I_RS_S_subunit"/>
</dbReference>
<name>A0A916N8T2_9FLAO</name>
<dbReference type="GO" id="GO:0009307">
    <property type="term" value="P:DNA restriction-modification system"/>
    <property type="evidence" value="ECO:0007669"/>
    <property type="project" value="UniProtKB-KW"/>
</dbReference>
<dbReference type="Gene3D" id="3.90.220.20">
    <property type="entry name" value="DNA methylase specificity domains"/>
    <property type="match status" value="2"/>
</dbReference>
<feature type="coiled-coil region" evidence="4">
    <location>
        <begin position="355"/>
        <end position="382"/>
    </location>
</feature>
<organism evidence="6 7">
    <name type="scientific">Parvicella tangerina</name>
    <dbReference type="NCBI Taxonomy" id="2829795"/>
    <lineage>
        <taxon>Bacteria</taxon>
        <taxon>Pseudomonadati</taxon>
        <taxon>Bacteroidota</taxon>
        <taxon>Flavobacteriia</taxon>
        <taxon>Flavobacteriales</taxon>
        <taxon>Parvicellaceae</taxon>
        <taxon>Parvicella</taxon>
    </lineage>
</organism>
<dbReference type="AlphaFoldDB" id="A0A916N8T2"/>
<dbReference type="Proteomes" id="UP000683507">
    <property type="component" value="Chromosome"/>
</dbReference>
<keyword evidence="7" id="KW-1185">Reference proteome</keyword>
<dbReference type="PANTHER" id="PTHR30408">
    <property type="entry name" value="TYPE-1 RESTRICTION ENZYME ECOKI SPECIFICITY PROTEIN"/>
    <property type="match status" value="1"/>
</dbReference>
<feature type="domain" description="Type I restriction modification DNA specificity" evidence="5">
    <location>
        <begin position="215"/>
        <end position="373"/>
    </location>
</feature>
<feature type="domain" description="Type I restriction modification DNA specificity" evidence="5">
    <location>
        <begin position="17"/>
        <end position="193"/>
    </location>
</feature>
<evidence type="ECO:0000313" key="7">
    <source>
        <dbReference type="Proteomes" id="UP000683507"/>
    </source>
</evidence>
<protein>
    <recommendedName>
        <fullName evidence="5">Type I restriction modification DNA specificity domain-containing protein</fullName>
    </recommendedName>
</protein>
<dbReference type="GO" id="GO:0003677">
    <property type="term" value="F:DNA binding"/>
    <property type="evidence" value="ECO:0007669"/>
    <property type="project" value="UniProtKB-KW"/>
</dbReference>
<dbReference type="Pfam" id="PF01420">
    <property type="entry name" value="Methylase_S"/>
    <property type="match status" value="2"/>
</dbReference>
<sequence>MIGDKKGYKKTKIGYIPEDWKVLKVEDCMTPIKKPIDPKPNEKYREIGVRSHGKGIFYKDAIKGADLGNKRVFKVEPHCFIVNIVFAWEQAVAKTTLNESGFIASHRFPMYQPKRGILNLDFITNYFNTPRGKYLLGVASPGGAGRNKTLGRKNFAELLIPVPGYDEQVRISEVLTTWDKAIRKNRSLISKLETQKKIIAENLINKDFDSWGNREDWRTIKLKEVLGYEQPNDYLVSDTNYSDQFKTPVLTAGKTFILGYTDEQEGVYTPKNKIILFDDFTTSSKLVSFPFKLKSSAAKILYPKSDLVDLEFIYEAMQVKNYKPIAHRRHWISQYSEFEFNIPNLNRQKEILKILTGLNTELRIVKEQLNLIKKQKKGLMQRLFKGENRFKSAQNG</sequence>
<dbReference type="Gene3D" id="1.10.287.1120">
    <property type="entry name" value="Bipartite methylase S protein"/>
    <property type="match status" value="1"/>
</dbReference>
<dbReference type="RefSeq" id="WP_258540663.1">
    <property type="nucleotide sequence ID" value="NZ_OU015584.1"/>
</dbReference>
<comment type="similarity">
    <text evidence="1">Belongs to the type-I restriction system S methylase family.</text>
</comment>
<dbReference type="KEGG" id="ptan:CRYO30217_00428"/>
<keyword evidence="4" id="KW-0175">Coiled coil</keyword>
<evidence type="ECO:0000256" key="3">
    <source>
        <dbReference type="ARBA" id="ARBA00023125"/>
    </source>
</evidence>
<gene>
    <name evidence="6" type="ORF">CRYO30217_00428</name>
</gene>
<keyword evidence="3" id="KW-0238">DNA-binding</keyword>
<dbReference type="PANTHER" id="PTHR30408:SF12">
    <property type="entry name" value="TYPE I RESTRICTION ENZYME MJAVIII SPECIFICITY SUBUNIT"/>
    <property type="match status" value="1"/>
</dbReference>
<evidence type="ECO:0000256" key="2">
    <source>
        <dbReference type="ARBA" id="ARBA00022747"/>
    </source>
</evidence>
<accession>A0A916N8T2</accession>